<gene>
    <name evidence="2" type="primary">Acey_s0391.g564</name>
    <name evidence="2" type="ORF">Y032_0391g564</name>
</gene>
<accession>A0A016RS72</accession>
<evidence type="ECO:0000313" key="2">
    <source>
        <dbReference type="EMBL" id="EYB81131.1"/>
    </source>
</evidence>
<evidence type="ECO:0000256" key="1">
    <source>
        <dbReference type="SAM" id="Phobius"/>
    </source>
</evidence>
<dbReference type="AlphaFoldDB" id="A0A016RS72"/>
<dbReference type="Proteomes" id="UP000024635">
    <property type="component" value="Unassembled WGS sequence"/>
</dbReference>
<evidence type="ECO:0000313" key="3">
    <source>
        <dbReference type="Proteomes" id="UP000024635"/>
    </source>
</evidence>
<proteinExistence type="predicted"/>
<keyword evidence="1" id="KW-0812">Transmembrane</keyword>
<sequence length="86" mass="9938">MRAKRALLEVWKSGVSRTARLVYYILLMVYSLRNGIIIRLFQDPPHSIDLTHIRFKANTRFRYVLDGSPNIRCYSLLGGFSCDCGL</sequence>
<reference evidence="3" key="1">
    <citation type="journal article" date="2015" name="Nat. Genet.">
        <title>The genome and transcriptome of the zoonotic hookworm Ancylostoma ceylanicum identify infection-specific gene families.</title>
        <authorList>
            <person name="Schwarz E.M."/>
            <person name="Hu Y."/>
            <person name="Antoshechkin I."/>
            <person name="Miller M.M."/>
            <person name="Sternberg P.W."/>
            <person name="Aroian R.V."/>
        </authorList>
    </citation>
    <scope>NUCLEOTIDE SEQUENCE</scope>
    <source>
        <strain evidence="3">HY135</strain>
    </source>
</reference>
<name>A0A016RS72_9BILA</name>
<comment type="caution">
    <text evidence="2">The sequence shown here is derived from an EMBL/GenBank/DDBJ whole genome shotgun (WGS) entry which is preliminary data.</text>
</comment>
<feature type="transmembrane region" description="Helical" evidence="1">
    <location>
        <begin position="21"/>
        <end position="41"/>
    </location>
</feature>
<protein>
    <submittedName>
        <fullName evidence="2">Uncharacterized protein</fullName>
    </submittedName>
</protein>
<keyword evidence="1" id="KW-0472">Membrane</keyword>
<dbReference type="EMBL" id="JARK01001727">
    <property type="protein sequence ID" value="EYB81131.1"/>
    <property type="molecule type" value="Genomic_DNA"/>
</dbReference>
<keyword evidence="1" id="KW-1133">Transmembrane helix</keyword>
<organism evidence="2 3">
    <name type="scientific">Ancylostoma ceylanicum</name>
    <dbReference type="NCBI Taxonomy" id="53326"/>
    <lineage>
        <taxon>Eukaryota</taxon>
        <taxon>Metazoa</taxon>
        <taxon>Ecdysozoa</taxon>
        <taxon>Nematoda</taxon>
        <taxon>Chromadorea</taxon>
        <taxon>Rhabditida</taxon>
        <taxon>Rhabditina</taxon>
        <taxon>Rhabditomorpha</taxon>
        <taxon>Strongyloidea</taxon>
        <taxon>Ancylostomatidae</taxon>
        <taxon>Ancylostomatinae</taxon>
        <taxon>Ancylostoma</taxon>
    </lineage>
</organism>
<keyword evidence="3" id="KW-1185">Reference proteome</keyword>